<dbReference type="RefSeq" id="WP_233051963.1">
    <property type="nucleotide sequence ID" value="NZ_JAIMJA010000005.1"/>
</dbReference>
<keyword evidence="2" id="KW-1185">Reference proteome</keyword>
<evidence type="ECO:0008006" key="3">
    <source>
        <dbReference type="Google" id="ProtNLM"/>
    </source>
</evidence>
<dbReference type="EMBL" id="JAIMJA010000005">
    <property type="protein sequence ID" value="MCE2594423.1"/>
    <property type="molecule type" value="Genomic_DNA"/>
</dbReference>
<comment type="caution">
    <text evidence="1">The sequence shown here is derived from an EMBL/GenBank/DDBJ whole genome shotgun (WGS) entry which is preliminary data.</text>
</comment>
<gene>
    <name evidence="1" type="ORF">K6Y31_06310</name>
</gene>
<sequence length="92" mass="10554">MAVSVMGMGWTLAYYEGRRDRIETELASLAGESERPYKQCYPCATKASYYQKGWHSVTPAQVARAQQQAEKWRGKMQRIISDLIQRKAHGSR</sequence>
<evidence type="ECO:0000313" key="1">
    <source>
        <dbReference type="EMBL" id="MCE2594423.1"/>
    </source>
</evidence>
<name>A0ABS8W9N3_9GAMM</name>
<accession>A0ABS8W9N3</accession>
<dbReference type="Proteomes" id="UP001201273">
    <property type="component" value="Unassembled WGS sequence"/>
</dbReference>
<reference evidence="1 2" key="1">
    <citation type="journal article" date="2022" name="Environ. Microbiol. Rep.">
        <title>Eco-phylogenetic analyses reveal divergent evolution of vitamin B12 metabolism in the marine bacterial family 'Psychromonadaceae'.</title>
        <authorList>
            <person name="Jin X."/>
            <person name="Yang Y."/>
            <person name="Cao H."/>
            <person name="Gao B."/>
            <person name="Zhao Z."/>
        </authorList>
    </citation>
    <scope>NUCLEOTIDE SEQUENCE [LARGE SCALE GENOMIC DNA]</scope>
    <source>
        <strain evidence="1 2">MKS20</strain>
    </source>
</reference>
<proteinExistence type="predicted"/>
<evidence type="ECO:0000313" key="2">
    <source>
        <dbReference type="Proteomes" id="UP001201273"/>
    </source>
</evidence>
<organism evidence="1 2">
    <name type="scientific">Motilimonas cestriensis</name>
    <dbReference type="NCBI Taxonomy" id="2742685"/>
    <lineage>
        <taxon>Bacteria</taxon>
        <taxon>Pseudomonadati</taxon>
        <taxon>Pseudomonadota</taxon>
        <taxon>Gammaproteobacteria</taxon>
        <taxon>Alteromonadales</taxon>
        <taxon>Alteromonadales genera incertae sedis</taxon>
        <taxon>Motilimonas</taxon>
    </lineage>
</organism>
<protein>
    <recommendedName>
        <fullName evidence="3">Phage protein</fullName>
    </recommendedName>
</protein>